<evidence type="ECO:0000259" key="3">
    <source>
        <dbReference type="Pfam" id="PF18962"/>
    </source>
</evidence>
<dbReference type="NCBIfam" id="TIGR04183">
    <property type="entry name" value="Por_Secre_tail"/>
    <property type="match status" value="1"/>
</dbReference>
<dbReference type="RefSeq" id="WP_345170255.1">
    <property type="nucleotide sequence ID" value="NZ_BAABJK010000011.1"/>
</dbReference>
<accession>A0ABP9HRG8</accession>
<evidence type="ECO:0000256" key="1">
    <source>
        <dbReference type="ARBA" id="ARBA00022729"/>
    </source>
</evidence>
<comment type="caution">
    <text evidence="4">The sequence shown here is derived from an EMBL/GenBank/DDBJ whole genome shotgun (WGS) entry which is preliminary data.</text>
</comment>
<sequence length="322" mass="34966">MKTKLLFLLFFSTLFSFSQQDIEQLQSATGSEYLLTTGTLDQSSSGANASWDFTSLTNTTTVLTDTYTVMLPASTIETTDGSTIISTIGLNTDINNVISVTSALSSGIQLNYSDTGIIGAFPLSFGYSSTDAVEGTFTGTFSGDVLSGSTLNVDVDAWGNLKVGTFDGEVTRLKVVQNLNLSTIVPPLPVPVTTTGTQTSYFYYDANNNDLVFRTTLLEVPLVSINEEIMETLISYTLDNNEYQITDFDIKLKENPVNEILSFEVKKSININSITISDISGRIVLETDTISSSINVNQLNSGLFVISFKTDEGISSKKFIKK</sequence>
<evidence type="ECO:0000256" key="2">
    <source>
        <dbReference type="SAM" id="SignalP"/>
    </source>
</evidence>
<feature type="signal peptide" evidence="2">
    <location>
        <begin position="1"/>
        <end position="20"/>
    </location>
</feature>
<gene>
    <name evidence="4" type="ORF">GCM10023315_29520</name>
</gene>
<evidence type="ECO:0000313" key="4">
    <source>
        <dbReference type="EMBL" id="GAA4976761.1"/>
    </source>
</evidence>
<dbReference type="Proteomes" id="UP001501692">
    <property type="component" value="Unassembled WGS sequence"/>
</dbReference>
<reference evidence="5" key="1">
    <citation type="journal article" date="2019" name="Int. J. Syst. Evol. Microbiol.">
        <title>The Global Catalogue of Microorganisms (GCM) 10K type strain sequencing project: providing services to taxonomists for standard genome sequencing and annotation.</title>
        <authorList>
            <consortium name="The Broad Institute Genomics Platform"/>
            <consortium name="The Broad Institute Genome Sequencing Center for Infectious Disease"/>
            <person name="Wu L."/>
            <person name="Ma J."/>
        </authorList>
    </citation>
    <scope>NUCLEOTIDE SEQUENCE [LARGE SCALE GENOMIC DNA]</scope>
    <source>
        <strain evidence="5">JCM 18287</strain>
    </source>
</reference>
<dbReference type="EMBL" id="BAABJK010000011">
    <property type="protein sequence ID" value="GAA4976761.1"/>
    <property type="molecule type" value="Genomic_DNA"/>
</dbReference>
<feature type="domain" description="Secretion system C-terminal sorting" evidence="3">
    <location>
        <begin position="255"/>
        <end position="320"/>
    </location>
</feature>
<protein>
    <recommendedName>
        <fullName evidence="3">Secretion system C-terminal sorting domain-containing protein</fullName>
    </recommendedName>
</protein>
<proteinExistence type="predicted"/>
<evidence type="ECO:0000313" key="5">
    <source>
        <dbReference type="Proteomes" id="UP001501692"/>
    </source>
</evidence>
<dbReference type="InterPro" id="IPR026444">
    <property type="entry name" value="Secre_tail"/>
</dbReference>
<name>A0ABP9HRG8_9FLAO</name>
<keyword evidence="1 2" id="KW-0732">Signal</keyword>
<organism evidence="4 5">
    <name type="scientific">Algibacter aquimarinus</name>
    <dbReference type="NCBI Taxonomy" id="1136748"/>
    <lineage>
        <taxon>Bacteria</taxon>
        <taxon>Pseudomonadati</taxon>
        <taxon>Bacteroidota</taxon>
        <taxon>Flavobacteriia</taxon>
        <taxon>Flavobacteriales</taxon>
        <taxon>Flavobacteriaceae</taxon>
        <taxon>Algibacter</taxon>
    </lineage>
</organism>
<dbReference type="Pfam" id="PF18962">
    <property type="entry name" value="Por_Secre_tail"/>
    <property type="match status" value="1"/>
</dbReference>
<keyword evidence="5" id="KW-1185">Reference proteome</keyword>
<feature type="chain" id="PRO_5046061640" description="Secretion system C-terminal sorting domain-containing protein" evidence="2">
    <location>
        <begin position="21"/>
        <end position="322"/>
    </location>
</feature>